<evidence type="ECO:0000313" key="2">
    <source>
        <dbReference type="EMBL" id="KAE8345584.1"/>
    </source>
</evidence>
<reference evidence="2" key="1">
    <citation type="submission" date="2019-04" db="EMBL/GenBank/DDBJ databases">
        <title>Friends and foes A comparative genomics study of 23 Aspergillus species from section Flavi.</title>
        <authorList>
            <consortium name="DOE Joint Genome Institute"/>
            <person name="Kjaerbolling I."/>
            <person name="Vesth T."/>
            <person name="Frisvad J.C."/>
            <person name="Nybo J.L."/>
            <person name="Theobald S."/>
            <person name="Kildgaard S."/>
            <person name="Isbrandt T."/>
            <person name="Kuo A."/>
            <person name="Sato A."/>
            <person name="Lyhne E.K."/>
            <person name="Kogle M.E."/>
            <person name="Wiebenga A."/>
            <person name="Kun R.S."/>
            <person name="Lubbers R.J."/>
            <person name="Makela M.R."/>
            <person name="Barry K."/>
            <person name="Chovatia M."/>
            <person name="Clum A."/>
            <person name="Daum C."/>
            <person name="Haridas S."/>
            <person name="He G."/>
            <person name="LaButti K."/>
            <person name="Lipzen A."/>
            <person name="Mondo S."/>
            <person name="Riley R."/>
            <person name="Salamov A."/>
            <person name="Simmons B.A."/>
            <person name="Magnuson J.K."/>
            <person name="Henrissat B."/>
            <person name="Mortensen U.H."/>
            <person name="Larsen T.O."/>
            <person name="Devries R.P."/>
            <person name="Grigoriev I.V."/>
            <person name="Machida M."/>
            <person name="Baker S.E."/>
            <person name="Andersen M.R."/>
        </authorList>
    </citation>
    <scope>NUCLEOTIDE SEQUENCE</scope>
    <source>
        <strain evidence="2">CBS 117612</strain>
    </source>
</reference>
<dbReference type="Gene3D" id="3.50.50.60">
    <property type="entry name" value="FAD/NAD(P)-binding domain"/>
    <property type="match status" value="1"/>
</dbReference>
<gene>
    <name evidence="2" type="ORF">BDV24DRAFT_159446</name>
</gene>
<dbReference type="InterPro" id="IPR036188">
    <property type="entry name" value="FAD/NAD-bd_sf"/>
</dbReference>
<feature type="transmembrane region" description="Helical" evidence="1">
    <location>
        <begin position="72"/>
        <end position="90"/>
    </location>
</feature>
<protein>
    <recommendedName>
        <fullName evidence="3">Glucose-methanol-choline oxidoreductase N-terminal domain-containing protein</fullName>
    </recommendedName>
</protein>
<keyword evidence="1" id="KW-0812">Transmembrane</keyword>
<keyword evidence="1" id="KW-1133">Transmembrane helix</keyword>
<proteinExistence type="predicted"/>
<evidence type="ECO:0008006" key="3">
    <source>
        <dbReference type="Google" id="ProtNLM"/>
    </source>
</evidence>
<evidence type="ECO:0000256" key="1">
    <source>
        <dbReference type="SAM" id="Phobius"/>
    </source>
</evidence>
<name>A0A5N6YJ89_9EURO</name>
<feature type="transmembrane region" description="Helical" evidence="1">
    <location>
        <begin position="96"/>
        <end position="118"/>
    </location>
</feature>
<accession>A0A5N6YJ89</accession>
<dbReference type="AlphaFoldDB" id="A0A5N6YJ89"/>
<sequence length="144" mass="16158">MLHDRKSNDEIAAADKVHKATTLLEPPYVLLGARLLFRRTAHAQSIPSPVQKISDKEHFQYKRHFNYRTMPINQLISILTLSAILTYAIDLRRYEYIVVGSGAGGGPLAARLALAGFTSGTMPMRRVKLAILRRSTKRRVEGNT</sequence>
<organism evidence="2">
    <name type="scientific">Aspergillus arachidicola</name>
    <dbReference type="NCBI Taxonomy" id="656916"/>
    <lineage>
        <taxon>Eukaryota</taxon>
        <taxon>Fungi</taxon>
        <taxon>Dikarya</taxon>
        <taxon>Ascomycota</taxon>
        <taxon>Pezizomycotina</taxon>
        <taxon>Eurotiomycetes</taxon>
        <taxon>Eurotiomycetidae</taxon>
        <taxon>Eurotiales</taxon>
        <taxon>Aspergillaceae</taxon>
        <taxon>Aspergillus</taxon>
        <taxon>Aspergillus subgen. Circumdati</taxon>
    </lineage>
</organism>
<keyword evidence="1" id="KW-0472">Membrane</keyword>
<dbReference type="Proteomes" id="UP000325558">
    <property type="component" value="Unassembled WGS sequence"/>
</dbReference>
<dbReference type="EMBL" id="ML737119">
    <property type="protein sequence ID" value="KAE8345584.1"/>
    <property type="molecule type" value="Genomic_DNA"/>
</dbReference>